<dbReference type="InterPro" id="IPR027417">
    <property type="entry name" value="P-loop_NTPase"/>
</dbReference>
<evidence type="ECO:0000256" key="4">
    <source>
        <dbReference type="ARBA" id="ARBA00022801"/>
    </source>
</evidence>
<evidence type="ECO:0000256" key="1">
    <source>
        <dbReference type="ARBA" id="ARBA00004123"/>
    </source>
</evidence>
<name>A0AAV5RJF9_STABA</name>
<protein>
    <submittedName>
        <fullName evidence="12">DNA-binding ATPase</fullName>
    </submittedName>
</protein>
<evidence type="ECO:0000259" key="11">
    <source>
        <dbReference type="PROSITE" id="PS51194"/>
    </source>
</evidence>
<dbReference type="InterPro" id="IPR044078">
    <property type="entry name" value="Mot1_ATP-bd"/>
</dbReference>
<dbReference type="SMART" id="SM00490">
    <property type="entry name" value="HELICc"/>
    <property type="match status" value="1"/>
</dbReference>
<keyword evidence="7 12" id="KW-0238">DNA-binding</keyword>
<accession>A0AAV5RJF9</accession>
<dbReference type="GO" id="GO:0005524">
    <property type="term" value="F:ATP binding"/>
    <property type="evidence" value="ECO:0007669"/>
    <property type="project" value="UniProtKB-KW"/>
</dbReference>
<evidence type="ECO:0000256" key="5">
    <source>
        <dbReference type="ARBA" id="ARBA00022806"/>
    </source>
</evidence>
<dbReference type="GO" id="GO:0004386">
    <property type="term" value="F:helicase activity"/>
    <property type="evidence" value="ECO:0007669"/>
    <property type="project" value="UniProtKB-KW"/>
</dbReference>
<dbReference type="Gene3D" id="3.40.50.300">
    <property type="entry name" value="P-loop containing nucleotide triphosphate hydrolases"/>
    <property type="match status" value="1"/>
</dbReference>
<proteinExistence type="predicted"/>
<feature type="domain" description="Helicase C-terminal" evidence="11">
    <location>
        <begin position="1640"/>
        <end position="1790"/>
    </location>
</feature>
<evidence type="ECO:0000256" key="3">
    <source>
        <dbReference type="ARBA" id="ARBA00022741"/>
    </source>
</evidence>
<dbReference type="InterPro" id="IPR016024">
    <property type="entry name" value="ARM-type_fold"/>
</dbReference>
<dbReference type="InterPro" id="IPR049730">
    <property type="entry name" value="SNF2/RAD54-like_C"/>
</dbReference>
<dbReference type="FunFam" id="3.40.50.10810:FF:000042">
    <property type="entry name" value="SNF2 family helicase-like protein"/>
    <property type="match status" value="1"/>
</dbReference>
<dbReference type="Proteomes" id="UP001362899">
    <property type="component" value="Unassembled WGS sequence"/>
</dbReference>
<dbReference type="GO" id="GO:0003677">
    <property type="term" value="F:DNA binding"/>
    <property type="evidence" value="ECO:0007669"/>
    <property type="project" value="UniProtKB-KW"/>
</dbReference>
<comment type="caution">
    <text evidence="12">The sequence shown here is derived from an EMBL/GenBank/DDBJ whole genome shotgun (WGS) entry which is preliminary data.</text>
</comment>
<dbReference type="InterPro" id="IPR044972">
    <property type="entry name" value="Mot1"/>
</dbReference>
<keyword evidence="6" id="KW-0067">ATP-binding</keyword>
<reference evidence="12 13" key="1">
    <citation type="journal article" date="2023" name="Elife">
        <title>Identification of key yeast species and microbe-microbe interactions impacting larval growth of Drosophila in the wild.</title>
        <authorList>
            <person name="Mure A."/>
            <person name="Sugiura Y."/>
            <person name="Maeda R."/>
            <person name="Honda K."/>
            <person name="Sakurai N."/>
            <person name="Takahashi Y."/>
            <person name="Watada M."/>
            <person name="Katoh T."/>
            <person name="Gotoh A."/>
            <person name="Gotoh Y."/>
            <person name="Taniguchi I."/>
            <person name="Nakamura K."/>
            <person name="Hayashi T."/>
            <person name="Katayama T."/>
            <person name="Uemura T."/>
            <person name="Hattori Y."/>
        </authorList>
    </citation>
    <scope>NUCLEOTIDE SEQUENCE [LARGE SCALE GENOMIC DNA]</scope>
    <source>
        <strain evidence="12 13">SB-73</strain>
    </source>
</reference>
<dbReference type="Gene3D" id="1.25.10.10">
    <property type="entry name" value="Leucine-rich Repeat Variant"/>
    <property type="match status" value="2"/>
</dbReference>
<dbReference type="Pfam" id="PF12054">
    <property type="entry name" value="DUF3535"/>
    <property type="match status" value="1"/>
</dbReference>
<keyword evidence="2" id="KW-0677">Repeat</keyword>
<dbReference type="FunFam" id="3.40.50.300:FF:001793">
    <property type="entry name" value="TATA-binding protein-associated factor"/>
    <property type="match status" value="1"/>
</dbReference>
<evidence type="ECO:0000256" key="2">
    <source>
        <dbReference type="ARBA" id="ARBA00022737"/>
    </source>
</evidence>
<dbReference type="InterPro" id="IPR038718">
    <property type="entry name" value="SNF2-like_sf"/>
</dbReference>
<gene>
    <name evidence="12" type="ORF">DASB73_021650</name>
</gene>
<organism evidence="12 13">
    <name type="scientific">Starmerella bacillaris</name>
    <name type="common">Yeast</name>
    <name type="synonym">Candida zemplinina</name>
    <dbReference type="NCBI Taxonomy" id="1247836"/>
    <lineage>
        <taxon>Eukaryota</taxon>
        <taxon>Fungi</taxon>
        <taxon>Dikarya</taxon>
        <taxon>Ascomycota</taxon>
        <taxon>Saccharomycotina</taxon>
        <taxon>Dipodascomycetes</taxon>
        <taxon>Dipodascales</taxon>
        <taxon>Trichomonascaceae</taxon>
        <taxon>Starmerella</taxon>
    </lineage>
</organism>
<dbReference type="SUPFAM" id="SSF52540">
    <property type="entry name" value="P-loop containing nucleoside triphosphate hydrolases"/>
    <property type="match status" value="2"/>
</dbReference>
<comment type="subcellular location">
    <subcellularLocation>
        <location evidence="1">Nucleus</location>
    </subcellularLocation>
</comment>
<dbReference type="InterPro" id="IPR014001">
    <property type="entry name" value="Helicase_ATP-bd"/>
</dbReference>
<dbReference type="PANTHER" id="PTHR36498:SF1">
    <property type="entry name" value="TATA-BINDING PROTEIN-ASSOCIATED FACTOR 172"/>
    <property type="match status" value="1"/>
</dbReference>
<keyword evidence="5" id="KW-0347">Helicase</keyword>
<dbReference type="Gene3D" id="3.40.50.10810">
    <property type="entry name" value="Tandem AAA-ATPase domain"/>
    <property type="match status" value="1"/>
</dbReference>
<dbReference type="InterPro" id="IPR001650">
    <property type="entry name" value="Helicase_C-like"/>
</dbReference>
<evidence type="ECO:0000256" key="7">
    <source>
        <dbReference type="ARBA" id="ARBA00023125"/>
    </source>
</evidence>
<evidence type="ECO:0000256" key="8">
    <source>
        <dbReference type="ARBA" id="ARBA00023242"/>
    </source>
</evidence>
<evidence type="ECO:0000313" key="12">
    <source>
        <dbReference type="EMBL" id="GMM51207.1"/>
    </source>
</evidence>
<dbReference type="GO" id="GO:0016887">
    <property type="term" value="F:ATP hydrolysis activity"/>
    <property type="evidence" value="ECO:0007669"/>
    <property type="project" value="InterPro"/>
</dbReference>
<dbReference type="InterPro" id="IPR000330">
    <property type="entry name" value="SNF2_N"/>
</dbReference>
<dbReference type="Pfam" id="PF00176">
    <property type="entry name" value="SNF2-rel_dom"/>
    <property type="match status" value="1"/>
</dbReference>
<dbReference type="PANTHER" id="PTHR36498">
    <property type="entry name" value="TATA-BINDING PROTEIN-ASSOCIATED FACTOR 172"/>
    <property type="match status" value="1"/>
</dbReference>
<sequence>MSRLDRLVSLLDTGFSSYVRNVAAEQIADVQKTHPEELFNLLGRVTPFLQSSKWDTRIAAAKAIGLIAENTIWDPTTLPDIDDDYVKAEVKHEITEIKDEVKSEITDDAKSLSSANETDSKVAYGLDKAPMLTFSELDISNVIIKGTPLLGSAGREYDHAIQSMDVEQRLRIQMQTLNSKIGLDFVESDLSNSLLDEELAQPTTKRNPSKIEAPQEQESKQRGKKASLKREEKVEEEDSKPKGAVNARMRALAKRKAKLGGGSPAPPAKSRALDVDNQSNSKSSSSSHSGGKSDSVVVQHVDHADRVVESLTISDPCVFPLKALCFQLTLNLFEPSWEVRHGALLCLREIIRVHGKTAGMVKGKSYKENEQLNNQWLENLACRFCCVFALDRFADYVADQAVAPVRESCAQALAALLLDIPESIARDTLSALNTLIMDPMNTGVWAACHGGMLGLRYFVTIRKDLIIGDQQLFTELVNCVFKGLSRRDDDEVQAISAAVLLPISQEFANQRPKEEIAKLINIMWDCISELKDELTVAVGNIMDLLANLCVYSNVIDLFLEDKGESLALLIPRLYPFFRHSITDVRKAVLRSLSTFLKLQHVSKDWVNLTLVRLVFQNILLEQNAEVLELSMELWNLLIGCFAEKIDFSSMFLEFWPIAYDLLMTPIGTARRFYKMNLNYLIKPNGELTYAAAKPNANANKLDVDIDGPVISGDTLIVDYREFIRAKVYGSKALGHATACALQSSFTHDSNGDYQKIFGMMNSSLQSHFNSLMSSQLLVLGFLIEDICNNMTTPTEEFRDSMNPYLTNCLDNSKPKILWRDINPILRTVRTQCQSLFTILMNQNELPMDCFPKLPTTVEGDPCDNEKDCFTLAQAWELADTTFFELKGKLSQEVQVRMAQTLEDGRQNLLDSITEAENALESRNISIRAMAAAAFISLNKNNLPIKLNPIIRGLMDEVKTEQVLILHEKAASVLAELINVLLDNDRVSAATKVVKNLCGFLCIDVHEAPEFDSTVLDHIISLKKDDVKYDNKNVSEQLRKDRENHSAFIKRQGALLTLSKICMKYKENTFTKLQIIREQIFSAIVKSTNEDNADGVNDPENGQVLIDSMAVLHSLVPFFDRALYPEIFEYMPALLKILFSKFSVVRHVAARCIASICKVMPTKSLTFVVDVILKTKITDASNVYVRQGSIEAVYHIVNFLGEDILPYLVFFIVPVLGRMSDSDHDIRIVAATTFASIIKLAPLEAGVQDPDDLPQSLLESKYKEREFIGQMMDPSKIKEFKLPIAVNAELRKYQHEGVNWLAFLNKYHLHGVLCDDMGLGKTLQTICMVASDHVIRDEEYKKTKNEDMRKLPSLIICPTTLTGHWVEEFAKYVPSLKVLALIGSPKTRQITLNSGAVTDHDIVVTSYDTARNEVDKLSKYDWNYCVLDEGHIIKNTSSKLSKAVKQYRAYHRLILTGTPIQNNVLELWSLFDFLMPGFLGSEKSFNDRFSKPIAARSSGKASPADLEAATLALEGLHKQVLPFTLRRLKEDVLDDLPPKIIQDYYCDLNDIQQNLYNKFTKQQKSGIEQDTEEGSESSRKHIFQALQYMRKLCNHPAFVQYTKSELANHIPLKISESPKLLALQQLLKDCGIGNTDSGVAGVPEAVSQHRALIFCQQREMLDLVEKSLLQTNMPSVSYLRMDGSTPGPSRQKMVTKFNDDPSIDVLLLTTHVGGLGLNLTGADTVIFVEHDWNPMNDLQAMDRAHRLGQKRVVNVYRLITRHTLEERIMGLQQFKLNIASSVINQQNKGLLSMGTEQILDLFSSSAETVDNEAPKPETKEAVDITGKVGGTDLGSTLGELWDETEYAEEYNIDNFIKSLKK</sequence>
<dbReference type="CDD" id="cd18793">
    <property type="entry name" value="SF2_C_SNF"/>
    <property type="match status" value="1"/>
</dbReference>
<dbReference type="GO" id="GO:0005634">
    <property type="term" value="C:nucleus"/>
    <property type="evidence" value="ECO:0007669"/>
    <property type="project" value="UniProtKB-SubCell"/>
</dbReference>
<evidence type="ECO:0000313" key="13">
    <source>
        <dbReference type="Proteomes" id="UP001362899"/>
    </source>
</evidence>
<dbReference type="InterPro" id="IPR011989">
    <property type="entry name" value="ARM-like"/>
</dbReference>
<keyword evidence="4" id="KW-0378">Hydrolase</keyword>
<evidence type="ECO:0000256" key="6">
    <source>
        <dbReference type="ARBA" id="ARBA00022840"/>
    </source>
</evidence>
<keyword evidence="13" id="KW-1185">Reference proteome</keyword>
<evidence type="ECO:0000259" key="10">
    <source>
        <dbReference type="PROSITE" id="PS51192"/>
    </source>
</evidence>
<dbReference type="GO" id="GO:0017025">
    <property type="term" value="F:TBP-class protein binding"/>
    <property type="evidence" value="ECO:0007669"/>
    <property type="project" value="InterPro"/>
</dbReference>
<feature type="domain" description="Helicase ATP-binding" evidence="10">
    <location>
        <begin position="1301"/>
        <end position="1476"/>
    </location>
</feature>
<dbReference type="PROSITE" id="PS51192">
    <property type="entry name" value="HELICASE_ATP_BIND_1"/>
    <property type="match status" value="1"/>
</dbReference>
<keyword evidence="8" id="KW-0539">Nucleus</keyword>
<evidence type="ECO:0000256" key="9">
    <source>
        <dbReference type="SAM" id="MobiDB-lite"/>
    </source>
</evidence>
<keyword evidence="3" id="KW-0547">Nucleotide-binding</keyword>
<dbReference type="SMART" id="SM00487">
    <property type="entry name" value="DEXDc"/>
    <property type="match status" value="1"/>
</dbReference>
<dbReference type="SUPFAM" id="SSF48371">
    <property type="entry name" value="ARM repeat"/>
    <property type="match status" value="1"/>
</dbReference>
<dbReference type="PROSITE" id="PS51194">
    <property type="entry name" value="HELICASE_CTER"/>
    <property type="match status" value="1"/>
</dbReference>
<dbReference type="Pfam" id="PF00271">
    <property type="entry name" value="Helicase_C"/>
    <property type="match status" value="1"/>
</dbReference>
<dbReference type="EMBL" id="BTGC01000003">
    <property type="protein sequence ID" value="GMM51207.1"/>
    <property type="molecule type" value="Genomic_DNA"/>
</dbReference>
<feature type="region of interest" description="Disordered" evidence="9">
    <location>
        <begin position="198"/>
        <end position="295"/>
    </location>
</feature>
<dbReference type="CDD" id="cd17999">
    <property type="entry name" value="DEXHc_Mot1"/>
    <property type="match status" value="1"/>
</dbReference>
<dbReference type="InterPro" id="IPR022707">
    <property type="entry name" value="Mot1_central_dom"/>
</dbReference>
<feature type="compositionally biased region" description="Low complexity" evidence="9">
    <location>
        <begin position="275"/>
        <end position="295"/>
    </location>
</feature>